<name>A0A1T5N3T0_9BACT</name>
<accession>A0A1T5N3T0</accession>
<dbReference type="EMBL" id="FUZZ01000001">
    <property type="protein sequence ID" value="SKC95097.1"/>
    <property type="molecule type" value="Genomic_DNA"/>
</dbReference>
<evidence type="ECO:0000313" key="2">
    <source>
        <dbReference type="Proteomes" id="UP000190166"/>
    </source>
</evidence>
<protein>
    <submittedName>
        <fullName evidence="1">Uncharacterized protein</fullName>
    </submittedName>
</protein>
<dbReference type="Proteomes" id="UP000190166">
    <property type="component" value="Unassembled WGS sequence"/>
</dbReference>
<organism evidence="1 2">
    <name type="scientific">Chitinophaga ginsengisegetis</name>
    <dbReference type="NCBI Taxonomy" id="393003"/>
    <lineage>
        <taxon>Bacteria</taxon>
        <taxon>Pseudomonadati</taxon>
        <taxon>Bacteroidota</taxon>
        <taxon>Chitinophagia</taxon>
        <taxon>Chitinophagales</taxon>
        <taxon>Chitinophagaceae</taxon>
        <taxon>Chitinophaga</taxon>
    </lineage>
</organism>
<dbReference type="AlphaFoldDB" id="A0A1T5N3T0"/>
<reference evidence="2" key="1">
    <citation type="submission" date="2017-02" db="EMBL/GenBank/DDBJ databases">
        <authorList>
            <person name="Varghese N."/>
            <person name="Submissions S."/>
        </authorList>
    </citation>
    <scope>NUCLEOTIDE SEQUENCE [LARGE SCALE GENOMIC DNA]</scope>
    <source>
        <strain evidence="2">DSM 18108</strain>
    </source>
</reference>
<gene>
    <name evidence="1" type="ORF">SAMN05660461_0228</name>
</gene>
<proteinExistence type="predicted"/>
<evidence type="ECO:0000313" key="1">
    <source>
        <dbReference type="EMBL" id="SKC95097.1"/>
    </source>
</evidence>
<keyword evidence="2" id="KW-1185">Reference proteome</keyword>
<sequence>MAAVRSDLYRLLLQGRKIEPYTIVCKIEPRFKSRRILTGNSNSCITEVFKPEQAKFGRFLSYIMQNTGYGLYSVLNNKFRVMNFNAIPFNLKAGLGKGRQHKKNT</sequence>